<dbReference type="InterPro" id="IPR024311">
    <property type="entry name" value="Lipocalin-like"/>
</dbReference>
<dbReference type="AlphaFoldDB" id="A0A1M6J5T1"/>
<dbReference type="EMBL" id="FQZN01000027">
    <property type="protein sequence ID" value="SHJ42009.1"/>
    <property type="molecule type" value="Genomic_DNA"/>
</dbReference>
<protein>
    <submittedName>
        <fullName evidence="3">Calycin-like beta-barrel domain-containing protein</fullName>
    </submittedName>
</protein>
<sequence length="147" mass="15246">MKKSIFYLFAVICTMCLFTACSDDDDNDGPLTVDNVVGTYKGTLTVLGAPTPDTSISLIKVSDSKVTIELKDFSFLGQSLGDIVVEGCDAKQNGNKIDIDGSGNVSIVLGTFPVVVDGSSDGKTLNVTINIAGTPAGDLAVSYVGNK</sequence>
<accession>A0A1M6J5T1</accession>
<feature type="signal peptide" evidence="1">
    <location>
        <begin position="1"/>
        <end position="22"/>
    </location>
</feature>
<evidence type="ECO:0000259" key="2">
    <source>
        <dbReference type="Pfam" id="PF13944"/>
    </source>
</evidence>
<dbReference type="Gene3D" id="2.40.128.350">
    <property type="match status" value="1"/>
</dbReference>
<reference evidence="4" key="1">
    <citation type="submission" date="2016-11" db="EMBL/GenBank/DDBJ databases">
        <authorList>
            <person name="Varghese N."/>
            <person name="Submissions S."/>
        </authorList>
    </citation>
    <scope>NUCLEOTIDE SEQUENCE [LARGE SCALE GENOMIC DNA]</scope>
    <source>
        <strain evidence="4">DSM 26884</strain>
    </source>
</reference>
<organism evidence="3 4">
    <name type="scientific">Bacteroides stercorirosoris</name>
    <dbReference type="NCBI Taxonomy" id="871324"/>
    <lineage>
        <taxon>Bacteria</taxon>
        <taxon>Pseudomonadati</taxon>
        <taxon>Bacteroidota</taxon>
        <taxon>Bacteroidia</taxon>
        <taxon>Bacteroidales</taxon>
        <taxon>Bacteroidaceae</taxon>
        <taxon>Bacteroides</taxon>
    </lineage>
</organism>
<keyword evidence="1" id="KW-0732">Signal</keyword>
<dbReference type="eggNOG" id="ENOG5033WAP">
    <property type="taxonomic scope" value="Bacteria"/>
</dbReference>
<evidence type="ECO:0000313" key="3">
    <source>
        <dbReference type="EMBL" id="SHJ42009.1"/>
    </source>
</evidence>
<dbReference type="GeneID" id="92713785"/>
<evidence type="ECO:0000256" key="1">
    <source>
        <dbReference type="SAM" id="SignalP"/>
    </source>
</evidence>
<dbReference type="Pfam" id="PF13944">
    <property type="entry name" value="Calycin_like"/>
    <property type="match status" value="1"/>
</dbReference>
<dbReference type="Proteomes" id="UP000184192">
    <property type="component" value="Unassembled WGS sequence"/>
</dbReference>
<feature type="domain" description="Lipocalin-like" evidence="2">
    <location>
        <begin position="37"/>
        <end position="137"/>
    </location>
</feature>
<dbReference type="RefSeq" id="WP_073314453.1">
    <property type="nucleotide sequence ID" value="NZ_CAMTFU010000299.1"/>
</dbReference>
<proteinExistence type="predicted"/>
<dbReference type="PROSITE" id="PS51257">
    <property type="entry name" value="PROKAR_LIPOPROTEIN"/>
    <property type="match status" value="1"/>
</dbReference>
<gene>
    <name evidence="3" type="ORF">SAMN05444350_1271</name>
</gene>
<keyword evidence="4" id="KW-1185">Reference proteome</keyword>
<feature type="chain" id="PRO_5011957607" evidence="1">
    <location>
        <begin position="23"/>
        <end position="147"/>
    </location>
</feature>
<evidence type="ECO:0000313" key="4">
    <source>
        <dbReference type="Proteomes" id="UP000184192"/>
    </source>
</evidence>
<name>A0A1M6J5T1_9BACE</name>